<protein>
    <recommendedName>
        <fullName evidence="6">MYND-type domain-containing protein</fullName>
    </recommendedName>
</protein>
<dbReference type="Proteomes" id="UP001327560">
    <property type="component" value="Chromosome 7"/>
</dbReference>
<dbReference type="InterPro" id="IPR044508">
    <property type="entry name" value="At5g50450/At1g67340-like"/>
</dbReference>
<organism evidence="7 8">
    <name type="scientific">Canna indica</name>
    <name type="common">Indian-shot</name>
    <dbReference type="NCBI Taxonomy" id="4628"/>
    <lineage>
        <taxon>Eukaryota</taxon>
        <taxon>Viridiplantae</taxon>
        <taxon>Streptophyta</taxon>
        <taxon>Embryophyta</taxon>
        <taxon>Tracheophyta</taxon>
        <taxon>Spermatophyta</taxon>
        <taxon>Magnoliopsida</taxon>
        <taxon>Liliopsida</taxon>
        <taxon>Zingiberales</taxon>
        <taxon>Cannaceae</taxon>
        <taxon>Canna</taxon>
    </lineage>
</organism>
<dbReference type="SUPFAM" id="SSF81383">
    <property type="entry name" value="F-box domain"/>
    <property type="match status" value="1"/>
</dbReference>
<proteinExistence type="predicted"/>
<feature type="compositionally biased region" description="Basic and acidic residues" evidence="5">
    <location>
        <begin position="51"/>
        <end position="68"/>
    </location>
</feature>
<dbReference type="Pfam" id="PF23310">
    <property type="entry name" value="TPR_27"/>
    <property type="match status" value="1"/>
</dbReference>
<keyword evidence="3" id="KW-0862">Zinc</keyword>
<evidence type="ECO:0000313" key="7">
    <source>
        <dbReference type="EMBL" id="WOL14435.1"/>
    </source>
</evidence>
<keyword evidence="1" id="KW-0479">Metal-binding</keyword>
<evidence type="ECO:0000259" key="6">
    <source>
        <dbReference type="PROSITE" id="PS50865"/>
    </source>
</evidence>
<evidence type="ECO:0000256" key="5">
    <source>
        <dbReference type="SAM" id="MobiDB-lite"/>
    </source>
</evidence>
<name>A0AAQ3KTY8_9LILI</name>
<evidence type="ECO:0000256" key="1">
    <source>
        <dbReference type="ARBA" id="ARBA00022723"/>
    </source>
</evidence>
<evidence type="ECO:0000256" key="2">
    <source>
        <dbReference type="ARBA" id="ARBA00022771"/>
    </source>
</evidence>
<dbReference type="Gene3D" id="1.25.40.10">
    <property type="entry name" value="Tetratricopeptide repeat domain"/>
    <property type="match status" value="1"/>
</dbReference>
<dbReference type="FunFam" id="6.10.140.2220:FF:000033">
    <property type="entry name" value="Predicted protein"/>
    <property type="match status" value="1"/>
</dbReference>
<dbReference type="SUPFAM" id="SSF81901">
    <property type="entry name" value="HCP-like"/>
    <property type="match status" value="1"/>
</dbReference>
<dbReference type="InterPro" id="IPR011990">
    <property type="entry name" value="TPR-like_helical_dom_sf"/>
</dbReference>
<dbReference type="AlphaFoldDB" id="A0AAQ3KTY8"/>
<evidence type="ECO:0000313" key="8">
    <source>
        <dbReference type="Proteomes" id="UP001327560"/>
    </source>
</evidence>
<gene>
    <name evidence="7" type="ORF">Cni_G23215</name>
</gene>
<dbReference type="PROSITE" id="PS50865">
    <property type="entry name" value="ZF_MYND_2"/>
    <property type="match status" value="1"/>
</dbReference>
<dbReference type="InterPro" id="IPR002893">
    <property type="entry name" value="Znf_MYND"/>
</dbReference>
<dbReference type="InterPro" id="IPR036047">
    <property type="entry name" value="F-box-like_dom_sf"/>
</dbReference>
<dbReference type="Gene3D" id="6.10.140.2220">
    <property type="match status" value="1"/>
</dbReference>
<dbReference type="SUPFAM" id="SSF144232">
    <property type="entry name" value="HIT/MYND zinc finger-like"/>
    <property type="match status" value="1"/>
</dbReference>
<dbReference type="PANTHER" id="PTHR46758">
    <property type="entry name" value="MYND DOMAIN-CONTAINING"/>
    <property type="match status" value="1"/>
</dbReference>
<sequence length="384" mass="42239">MVALVKAKRDDEAPPRVCEREVERENETEETSIHSAIPTRTALCHSSNTKSPEKSREAVDDAGSDHSLMKRRQLAGGEGDSGRRRKKVDFFDALPDDIVVTVLCKLSASASRPSDLVAVLVTCKRLNRLGLDPLVLSRASAESLAIRAKRWSDSSHRFLERCIDAGNLEAYHILGMIRFYCLKNRRSGLSLLAQAAIGNHATALFSLAVIQFNGSGKSSRNDKDLYAGFALCTRAASLGHVDAIRVLGHCLRDGYGVRRNAAEGRRLLILANARELTAFLNTSSSSLPNGYALEPEPHPANRFLVEWFASRRGVVAEGERLRLCSNGGCGLPETRRHEFRRCSACGLVNYCSRACQAMHWKLAHSTECLPIERWLDDAADGGPE</sequence>
<feature type="compositionally biased region" description="Basic and acidic residues" evidence="5">
    <location>
        <begin position="7"/>
        <end position="25"/>
    </location>
</feature>
<dbReference type="EMBL" id="CP136896">
    <property type="protein sequence ID" value="WOL14435.1"/>
    <property type="molecule type" value="Genomic_DNA"/>
</dbReference>
<reference evidence="7 8" key="1">
    <citation type="submission" date="2023-10" db="EMBL/GenBank/DDBJ databases">
        <title>Chromosome-scale genome assembly provides insights into flower coloration mechanisms of Canna indica.</title>
        <authorList>
            <person name="Li C."/>
        </authorList>
    </citation>
    <scope>NUCLEOTIDE SEQUENCE [LARGE SCALE GENOMIC DNA]</scope>
    <source>
        <tissue evidence="7">Flower</tissue>
    </source>
</reference>
<accession>A0AAQ3KTY8</accession>
<feature type="region of interest" description="Disordered" evidence="5">
    <location>
        <begin position="1"/>
        <end position="83"/>
    </location>
</feature>
<evidence type="ECO:0000256" key="3">
    <source>
        <dbReference type="ARBA" id="ARBA00022833"/>
    </source>
</evidence>
<feature type="domain" description="MYND-type" evidence="6">
    <location>
        <begin position="326"/>
        <end position="368"/>
    </location>
</feature>
<dbReference type="InterPro" id="IPR057136">
    <property type="entry name" value="At2g35280_TPR_dom"/>
</dbReference>
<keyword evidence="8" id="KW-1185">Reference proteome</keyword>
<dbReference type="PANTHER" id="PTHR46758:SF2">
    <property type="entry name" value="OJ1485_B09.11 PROTEIN"/>
    <property type="match status" value="1"/>
</dbReference>
<dbReference type="GO" id="GO:0008270">
    <property type="term" value="F:zinc ion binding"/>
    <property type="evidence" value="ECO:0007669"/>
    <property type="project" value="UniProtKB-KW"/>
</dbReference>
<evidence type="ECO:0000256" key="4">
    <source>
        <dbReference type="PROSITE-ProRule" id="PRU00134"/>
    </source>
</evidence>
<keyword evidence="2 4" id="KW-0863">Zinc-finger</keyword>
<dbReference type="Pfam" id="PF01753">
    <property type="entry name" value="zf-MYND"/>
    <property type="match status" value="1"/>
</dbReference>